<dbReference type="InterPro" id="IPR008990">
    <property type="entry name" value="Elect_transpt_acc-like_dom_sf"/>
</dbReference>
<protein>
    <submittedName>
        <fullName evidence="3">Nitrile hydratase accessory protein</fullName>
    </submittedName>
</protein>
<dbReference type="InterPro" id="IPR042262">
    <property type="entry name" value="CN_hydtase_beta_C"/>
</dbReference>
<keyword evidence="4" id="KW-1185">Reference proteome</keyword>
<evidence type="ECO:0000259" key="2">
    <source>
        <dbReference type="Pfam" id="PF21006"/>
    </source>
</evidence>
<dbReference type="Pfam" id="PF21006">
    <property type="entry name" value="NHase_beta_N"/>
    <property type="match status" value="1"/>
</dbReference>
<feature type="region of interest" description="Disordered" evidence="1">
    <location>
        <begin position="132"/>
        <end position="162"/>
    </location>
</feature>
<evidence type="ECO:0000313" key="3">
    <source>
        <dbReference type="EMBL" id="MDR6900965.1"/>
    </source>
</evidence>
<organism evidence="3 4">
    <name type="scientific">Rhizobium miluonense</name>
    <dbReference type="NCBI Taxonomy" id="411945"/>
    <lineage>
        <taxon>Bacteria</taxon>
        <taxon>Pseudomonadati</taxon>
        <taxon>Pseudomonadota</taxon>
        <taxon>Alphaproteobacteria</taxon>
        <taxon>Hyphomicrobiales</taxon>
        <taxon>Rhizobiaceae</taxon>
        <taxon>Rhizobium/Agrobacterium group</taxon>
        <taxon>Rhizobium</taxon>
    </lineage>
</organism>
<feature type="domain" description="Nitrile hydratase beta subunit-like N-terminal" evidence="2">
    <location>
        <begin position="8"/>
        <end position="98"/>
    </location>
</feature>
<sequence length="162" mass="18451">MMAGDLTIDPRWLDNRPAFSEPWQAEAFALTMQLSRAGHFTWAEWVVAFSSEIKTSPQVEGEDINTAYYRQWMQALEKIVAGRGMTTDDEVANYQEDWRRSYFHTEHGKPVEFRKGLAPIPPGALEELEHEHDHQHEHCHAGDHETHSGPVAVSPAHRHASA</sequence>
<gene>
    <name evidence="3" type="ORF">J2W52_002580</name>
</gene>
<accession>A0ABU1SPS1</accession>
<dbReference type="Proteomes" id="UP001250791">
    <property type="component" value="Unassembled WGS sequence"/>
</dbReference>
<evidence type="ECO:0000256" key="1">
    <source>
        <dbReference type="SAM" id="MobiDB-lite"/>
    </source>
</evidence>
<feature type="compositionally biased region" description="Basic and acidic residues" evidence="1">
    <location>
        <begin position="132"/>
        <end position="147"/>
    </location>
</feature>
<dbReference type="NCBIfam" id="TIGR03889">
    <property type="entry name" value="nitrile_acc"/>
    <property type="match status" value="1"/>
</dbReference>
<dbReference type="SUPFAM" id="SSF50090">
    <property type="entry name" value="Electron transport accessory proteins"/>
    <property type="match status" value="1"/>
</dbReference>
<comment type="caution">
    <text evidence="3">The sequence shown here is derived from an EMBL/GenBank/DDBJ whole genome shotgun (WGS) entry which is preliminary data.</text>
</comment>
<name>A0ABU1SPS1_9HYPH</name>
<dbReference type="InterPro" id="IPR049054">
    <property type="entry name" value="CN_hydtase_beta-like_N"/>
</dbReference>
<dbReference type="InterPro" id="IPR023808">
    <property type="entry name" value="Nitrile_Hydratase_acc_put"/>
</dbReference>
<proteinExistence type="predicted"/>
<dbReference type="Gene3D" id="1.10.472.20">
    <property type="entry name" value="Nitrile hydratase, beta subunit"/>
    <property type="match status" value="1"/>
</dbReference>
<evidence type="ECO:0000313" key="4">
    <source>
        <dbReference type="Proteomes" id="UP001250791"/>
    </source>
</evidence>
<dbReference type="EMBL" id="JAVDUP010000002">
    <property type="protein sequence ID" value="MDR6900965.1"/>
    <property type="molecule type" value="Genomic_DNA"/>
</dbReference>
<reference evidence="3 4" key="1">
    <citation type="submission" date="2023-07" db="EMBL/GenBank/DDBJ databases">
        <title>Sorghum-associated microbial communities from plants grown in Nebraska, USA.</title>
        <authorList>
            <person name="Schachtman D."/>
        </authorList>
    </citation>
    <scope>NUCLEOTIDE SEQUENCE [LARGE SCALE GENOMIC DNA]</scope>
    <source>
        <strain evidence="3 4">3199</strain>
    </source>
</reference>